<evidence type="ECO:0000256" key="1">
    <source>
        <dbReference type="SAM" id="SignalP"/>
    </source>
</evidence>
<organism evidence="2 3">
    <name type="scientific">Paracoccus marcusii</name>
    <dbReference type="NCBI Taxonomy" id="59779"/>
    <lineage>
        <taxon>Bacteria</taxon>
        <taxon>Pseudomonadati</taxon>
        <taxon>Pseudomonadota</taxon>
        <taxon>Alphaproteobacteria</taxon>
        <taxon>Rhodobacterales</taxon>
        <taxon>Paracoccaceae</taxon>
        <taxon>Paracoccus</taxon>
    </lineage>
</organism>
<accession>A0ABY7UP10</accession>
<dbReference type="Proteomes" id="UP001216899">
    <property type="component" value="Chromosome"/>
</dbReference>
<feature type="chain" id="PRO_5045387077" evidence="1">
    <location>
        <begin position="24"/>
        <end position="145"/>
    </location>
</feature>
<reference evidence="2 3" key="1">
    <citation type="submission" date="2023-02" db="EMBL/GenBank/DDBJ databases">
        <title>Whole genome sequenc of Paracoccus marcusii MBLB0836.</title>
        <authorList>
            <person name="Seo M.-J."/>
            <person name="Cho E.-S."/>
            <person name="Hwang C.Y."/>
        </authorList>
    </citation>
    <scope>NUCLEOTIDE SEQUENCE [LARGE SCALE GENOMIC DNA]</scope>
    <source>
        <strain evidence="2 3">MBLB0836</strain>
    </source>
</reference>
<gene>
    <name evidence="2" type="ORF">PRL19_10200</name>
</gene>
<sequence>MALITYIGALIAVSAGVPATVDAAGFAARTYSTVGKITEWGETGDQSEDVTETTLAGRTYHANGALDGGSIPFTFLSDGPDAGQAILRTANNTNDEVSVRITDPDGQIIYYHGKVANLRDRARNASTMKGLSGEFRVNSGTVRVG</sequence>
<keyword evidence="1" id="KW-0732">Signal</keyword>
<evidence type="ECO:0000313" key="2">
    <source>
        <dbReference type="EMBL" id="WDA11670.1"/>
    </source>
</evidence>
<protein>
    <submittedName>
        <fullName evidence="2">Uncharacterized protein</fullName>
    </submittedName>
</protein>
<feature type="signal peptide" evidence="1">
    <location>
        <begin position="1"/>
        <end position="23"/>
    </location>
</feature>
<dbReference type="Gene3D" id="4.10.410.40">
    <property type="match status" value="1"/>
</dbReference>
<evidence type="ECO:0000313" key="3">
    <source>
        <dbReference type="Proteomes" id="UP001216899"/>
    </source>
</evidence>
<dbReference type="EMBL" id="CP117466">
    <property type="protein sequence ID" value="WDA11670.1"/>
    <property type="molecule type" value="Genomic_DNA"/>
</dbReference>
<keyword evidence="3" id="KW-1185">Reference proteome</keyword>
<proteinExistence type="predicted"/>
<dbReference type="RefSeq" id="WP_273742876.1">
    <property type="nucleotide sequence ID" value="NZ_CP117466.1"/>
</dbReference>
<name>A0ABY7UP10_9RHOB</name>